<feature type="compositionally biased region" description="Basic and acidic residues" evidence="1">
    <location>
        <begin position="10"/>
        <end position="26"/>
    </location>
</feature>
<accession>A0A2P2NLX2</accession>
<evidence type="ECO:0000256" key="1">
    <source>
        <dbReference type="SAM" id="MobiDB-lite"/>
    </source>
</evidence>
<feature type="region of interest" description="Disordered" evidence="1">
    <location>
        <begin position="65"/>
        <end position="106"/>
    </location>
</feature>
<organism evidence="2">
    <name type="scientific">Rhizophora mucronata</name>
    <name type="common">Asiatic mangrove</name>
    <dbReference type="NCBI Taxonomy" id="61149"/>
    <lineage>
        <taxon>Eukaryota</taxon>
        <taxon>Viridiplantae</taxon>
        <taxon>Streptophyta</taxon>
        <taxon>Embryophyta</taxon>
        <taxon>Tracheophyta</taxon>
        <taxon>Spermatophyta</taxon>
        <taxon>Magnoliopsida</taxon>
        <taxon>eudicotyledons</taxon>
        <taxon>Gunneridae</taxon>
        <taxon>Pentapetalae</taxon>
        <taxon>rosids</taxon>
        <taxon>fabids</taxon>
        <taxon>Malpighiales</taxon>
        <taxon>Rhizophoraceae</taxon>
        <taxon>Rhizophora</taxon>
    </lineage>
</organism>
<feature type="region of interest" description="Disordered" evidence="1">
    <location>
        <begin position="1"/>
        <end position="28"/>
    </location>
</feature>
<sequence length="106" mass="10954">MPSAKVGAKPRSDVKKKETTKFDTEANAKVGETSNLNAKQNMKAATTSISDPRVGDEMAVKSSAISVSKEGSNITESLTSNPTAGDSVPSNGVKAKSSLKTSNPKV</sequence>
<proteinExistence type="predicted"/>
<dbReference type="AlphaFoldDB" id="A0A2P2NLX2"/>
<protein>
    <submittedName>
        <fullName evidence="2">Uncharacterized protein</fullName>
    </submittedName>
</protein>
<name>A0A2P2NLX2_RHIMU</name>
<feature type="compositionally biased region" description="Polar residues" evidence="1">
    <location>
        <begin position="65"/>
        <end position="90"/>
    </location>
</feature>
<evidence type="ECO:0000313" key="2">
    <source>
        <dbReference type="EMBL" id="MBX43479.1"/>
    </source>
</evidence>
<reference evidence="2" key="1">
    <citation type="submission" date="2018-02" db="EMBL/GenBank/DDBJ databases">
        <title>Rhizophora mucronata_Transcriptome.</title>
        <authorList>
            <person name="Meera S.P."/>
            <person name="Sreeshan A."/>
            <person name="Augustine A."/>
        </authorList>
    </citation>
    <scope>NUCLEOTIDE SEQUENCE</scope>
    <source>
        <tissue evidence="2">Leaf</tissue>
    </source>
</reference>
<dbReference type="EMBL" id="GGEC01062995">
    <property type="protein sequence ID" value="MBX43479.1"/>
    <property type="molecule type" value="Transcribed_RNA"/>
</dbReference>